<gene>
    <name evidence="1" type="ORF">B9Z19DRAFT_1076464</name>
</gene>
<dbReference type="AlphaFoldDB" id="A0A2T7A1U5"/>
<keyword evidence="2" id="KW-1185">Reference proteome</keyword>
<dbReference type="OrthoDB" id="5446587at2759"/>
<dbReference type="Proteomes" id="UP000244722">
    <property type="component" value="Unassembled WGS sequence"/>
</dbReference>
<accession>A0A2T7A1U5</accession>
<reference evidence="1 2" key="1">
    <citation type="submission" date="2017-04" db="EMBL/GenBank/DDBJ databases">
        <title>Draft genome sequence of Tuber borchii Vittad., a whitish edible truffle.</title>
        <authorList>
            <consortium name="DOE Joint Genome Institute"/>
            <person name="Murat C."/>
            <person name="Kuo A."/>
            <person name="Barry K.W."/>
            <person name="Clum A."/>
            <person name="Dockter R.B."/>
            <person name="Fauchery L."/>
            <person name="Iotti M."/>
            <person name="Kohler A."/>
            <person name="Labutti K."/>
            <person name="Lindquist E.A."/>
            <person name="Lipzen A."/>
            <person name="Ohm R.A."/>
            <person name="Wang M."/>
            <person name="Grigoriev I.V."/>
            <person name="Zambonelli A."/>
            <person name="Martin F.M."/>
        </authorList>
    </citation>
    <scope>NUCLEOTIDE SEQUENCE [LARGE SCALE GENOMIC DNA]</scope>
    <source>
        <strain evidence="1 2">Tbo3840</strain>
    </source>
</reference>
<evidence type="ECO:0000313" key="2">
    <source>
        <dbReference type="Proteomes" id="UP000244722"/>
    </source>
</evidence>
<comment type="caution">
    <text evidence="1">The sequence shown here is derived from an EMBL/GenBank/DDBJ whole genome shotgun (WGS) entry which is preliminary data.</text>
</comment>
<organism evidence="1 2">
    <name type="scientific">Tuber borchii</name>
    <name type="common">White truffle</name>
    <dbReference type="NCBI Taxonomy" id="42251"/>
    <lineage>
        <taxon>Eukaryota</taxon>
        <taxon>Fungi</taxon>
        <taxon>Dikarya</taxon>
        <taxon>Ascomycota</taxon>
        <taxon>Pezizomycotina</taxon>
        <taxon>Pezizomycetes</taxon>
        <taxon>Pezizales</taxon>
        <taxon>Tuberaceae</taxon>
        <taxon>Tuber</taxon>
    </lineage>
</organism>
<name>A0A2T7A1U5_TUBBO</name>
<sequence>MVVALVYNEFDGCSDTRKDLSIAKQNSTQAIRSMVPVQIGTSGHVETAYANPDRGSFLKSVREMERNMEKMMARQEVMERELTVLRPIKATAIGIRDRFFASFLESKASAIGNLAVIEEVNKLAHEGDVVTDVCLLKNGMIRYPGTFRRLYGLHWEDASSLLVFPHMVTAMNLRATWIANGGEEGCMQAEFNELQCWSRHATPDQIAIFNADPSGRTHHKLIYLHLKNKLRLTKELRLKLTKELHRRR</sequence>
<dbReference type="EMBL" id="NESQ01000041">
    <property type="protein sequence ID" value="PUU81697.1"/>
    <property type="molecule type" value="Genomic_DNA"/>
</dbReference>
<proteinExistence type="predicted"/>
<evidence type="ECO:0000313" key="1">
    <source>
        <dbReference type="EMBL" id="PUU81697.1"/>
    </source>
</evidence>
<protein>
    <submittedName>
        <fullName evidence="1">Uncharacterized protein</fullName>
    </submittedName>
</protein>